<dbReference type="InterPro" id="IPR004513">
    <property type="entry name" value="FtsX"/>
</dbReference>
<dbReference type="InterPro" id="IPR058204">
    <property type="entry name" value="FtsX_firmicutes-type"/>
</dbReference>
<feature type="transmembrane region" description="Helical" evidence="11">
    <location>
        <begin position="218"/>
        <end position="245"/>
    </location>
</feature>
<feature type="transmembrane region" description="Helical" evidence="11">
    <location>
        <begin position="171"/>
        <end position="197"/>
    </location>
</feature>
<feature type="transmembrane region" description="Helical" evidence="11">
    <location>
        <begin position="265"/>
        <end position="289"/>
    </location>
</feature>
<feature type="transmembrane region" description="Helical" evidence="11">
    <location>
        <begin position="21"/>
        <end position="44"/>
    </location>
</feature>
<keyword evidence="6 11" id="KW-0812">Transmembrane</keyword>
<evidence type="ECO:0000256" key="6">
    <source>
        <dbReference type="ARBA" id="ARBA00022692"/>
    </source>
</evidence>
<comment type="subcellular location">
    <subcellularLocation>
        <location evidence="1">Cell membrane</location>
        <topology evidence="1">Multi-pass membrane protein</topology>
    </subcellularLocation>
</comment>
<evidence type="ECO:0000256" key="4">
    <source>
        <dbReference type="ARBA" id="ARBA00022475"/>
    </source>
</evidence>
<comment type="caution">
    <text evidence="14">The sequence shown here is derived from an EMBL/GenBank/DDBJ whole genome shotgun (WGS) entry which is preliminary data.</text>
</comment>
<dbReference type="InterPro" id="IPR003838">
    <property type="entry name" value="ABC3_permease_C"/>
</dbReference>
<dbReference type="Gene3D" id="3.30.70.3040">
    <property type="match status" value="1"/>
</dbReference>
<proteinExistence type="inferred from homology"/>
<evidence type="ECO:0000256" key="2">
    <source>
        <dbReference type="ARBA" id="ARBA00007379"/>
    </source>
</evidence>
<name>A0A2T2WMJ0_9FIRM</name>
<evidence type="ECO:0000256" key="8">
    <source>
        <dbReference type="ARBA" id="ARBA00023136"/>
    </source>
</evidence>
<dbReference type="PIRSF" id="PIRSF003097">
    <property type="entry name" value="FtsX"/>
    <property type="match status" value="1"/>
</dbReference>
<dbReference type="PANTHER" id="PTHR47755:SF1">
    <property type="entry name" value="CELL DIVISION PROTEIN FTSX"/>
    <property type="match status" value="1"/>
</dbReference>
<dbReference type="PANTHER" id="PTHR47755">
    <property type="entry name" value="CELL DIVISION PROTEIN FTSX"/>
    <property type="match status" value="1"/>
</dbReference>
<reference evidence="14 15" key="1">
    <citation type="journal article" date="2014" name="BMC Genomics">
        <title>Comparison of environmental and isolate Sulfobacillus genomes reveals diverse carbon, sulfur, nitrogen, and hydrogen metabolisms.</title>
        <authorList>
            <person name="Justice N.B."/>
            <person name="Norman A."/>
            <person name="Brown C.T."/>
            <person name="Singh A."/>
            <person name="Thomas B.C."/>
            <person name="Banfield J.F."/>
        </authorList>
    </citation>
    <scope>NUCLEOTIDE SEQUENCE [LARGE SCALE GENOMIC DNA]</scope>
    <source>
        <strain evidence="14">AMDSBA3</strain>
    </source>
</reference>
<keyword evidence="8 10" id="KW-0472">Membrane</keyword>
<evidence type="ECO:0000313" key="14">
    <source>
        <dbReference type="EMBL" id="PSR23459.1"/>
    </source>
</evidence>
<evidence type="ECO:0000256" key="1">
    <source>
        <dbReference type="ARBA" id="ARBA00004651"/>
    </source>
</evidence>
<evidence type="ECO:0000256" key="5">
    <source>
        <dbReference type="ARBA" id="ARBA00022618"/>
    </source>
</evidence>
<keyword evidence="7 11" id="KW-1133">Transmembrane helix</keyword>
<dbReference type="Pfam" id="PF18075">
    <property type="entry name" value="FtsX_ECD"/>
    <property type="match status" value="1"/>
</dbReference>
<evidence type="ECO:0000256" key="7">
    <source>
        <dbReference type="ARBA" id="ARBA00022989"/>
    </source>
</evidence>
<sequence length="295" mass="33302">MTLSSIGYLLRETGRSLRRNLWMTVASVSTVAISLFVLAVFVVVSTNVTHVTTLLQNQVELKVFIKPKTNRAQEMALLKQVRVWPDVRRVEFFTKVQAAAQLRREFPDQQALFQVIAHSNPLLDGYDVFTHTPDQIPAVAHRFARERIVHNVIYQGTIIKRLTGLGRIVKWSGWIVEALLAAATLLIIINTIRLAVFARRREIQVMRLVGATNWFIRWPFILEGLVIGLLGTFLSELVVGLGYRWVLARAAIALPFWPMVNLHTIMVRTTLFTGLGGLAVGTIASVIALRRFLRV</sequence>
<dbReference type="InterPro" id="IPR040690">
    <property type="entry name" value="FtsX_ECD"/>
</dbReference>
<evidence type="ECO:0000313" key="15">
    <source>
        <dbReference type="Proteomes" id="UP000241848"/>
    </source>
</evidence>
<gene>
    <name evidence="14" type="ORF">C7B45_02640</name>
</gene>
<dbReference type="Pfam" id="PF02687">
    <property type="entry name" value="FtsX"/>
    <property type="match status" value="1"/>
</dbReference>
<dbReference type="GO" id="GO:0051301">
    <property type="term" value="P:cell division"/>
    <property type="evidence" value="ECO:0007669"/>
    <property type="project" value="UniProtKB-KW"/>
</dbReference>
<dbReference type="NCBIfam" id="NF038347">
    <property type="entry name" value="FtsX_Gpos"/>
    <property type="match status" value="1"/>
</dbReference>
<dbReference type="Proteomes" id="UP000241848">
    <property type="component" value="Unassembled WGS sequence"/>
</dbReference>
<evidence type="ECO:0000256" key="11">
    <source>
        <dbReference type="SAM" id="Phobius"/>
    </source>
</evidence>
<keyword evidence="4 10" id="KW-1003">Cell membrane</keyword>
<accession>A0A2T2WMJ0</accession>
<organism evidence="14 15">
    <name type="scientific">Sulfobacillus acidophilus</name>
    <dbReference type="NCBI Taxonomy" id="53633"/>
    <lineage>
        <taxon>Bacteria</taxon>
        <taxon>Bacillati</taxon>
        <taxon>Bacillota</taxon>
        <taxon>Clostridia</taxon>
        <taxon>Eubacteriales</taxon>
        <taxon>Clostridiales Family XVII. Incertae Sedis</taxon>
        <taxon>Sulfobacillus</taxon>
    </lineage>
</organism>
<evidence type="ECO:0000256" key="9">
    <source>
        <dbReference type="ARBA" id="ARBA00023306"/>
    </source>
</evidence>
<dbReference type="AlphaFoldDB" id="A0A2T2WMJ0"/>
<evidence type="ECO:0000259" key="12">
    <source>
        <dbReference type="Pfam" id="PF02687"/>
    </source>
</evidence>
<protein>
    <recommendedName>
        <fullName evidence="3 10">Cell division protein FtsX</fullName>
    </recommendedName>
</protein>
<comment type="similarity">
    <text evidence="2 10">Belongs to the ABC-4 integral membrane protein family. FtsX subfamily.</text>
</comment>
<feature type="domain" description="FtsX extracellular" evidence="13">
    <location>
        <begin position="59"/>
        <end position="152"/>
    </location>
</feature>
<feature type="domain" description="ABC3 transporter permease C-terminal" evidence="12">
    <location>
        <begin position="178"/>
        <end position="294"/>
    </location>
</feature>
<comment type="function">
    <text evidence="10">Part of the ABC transporter FtsEX involved in asymmetric cellular division facilitating the initiation of sporulation.</text>
</comment>
<keyword evidence="9 10" id="KW-0131">Cell cycle</keyword>
<evidence type="ECO:0000256" key="3">
    <source>
        <dbReference type="ARBA" id="ARBA00021907"/>
    </source>
</evidence>
<dbReference type="EMBL" id="PXYV01000005">
    <property type="protein sequence ID" value="PSR23459.1"/>
    <property type="molecule type" value="Genomic_DNA"/>
</dbReference>
<dbReference type="GO" id="GO:0005886">
    <property type="term" value="C:plasma membrane"/>
    <property type="evidence" value="ECO:0007669"/>
    <property type="project" value="UniProtKB-SubCell"/>
</dbReference>
<evidence type="ECO:0000256" key="10">
    <source>
        <dbReference type="PIRNR" id="PIRNR003097"/>
    </source>
</evidence>
<evidence type="ECO:0000259" key="13">
    <source>
        <dbReference type="Pfam" id="PF18075"/>
    </source>
</evidence>
<keyword evidence="5 10" id="KW-0132">Cell division</keyword>